<feature type="transmembrane region" description="Helical" evidence="1">
    <location>
        <begin position="12"/>
        <end position="35"/>
    </location>
</feature>
<organism evidence="2 3">
    <name type="scientific">Companilactobacillus kimchiensis</name>
    <dbReference type="NCBI Taxonomy" id="993692"/>
    <lineage>
        <taxon>Bacteria</taxon>
        <taxon>Bacillati</taxon>
        <taxon>Bacillota</taxon>
        <taxon>Bacilli</taxon>
        <taxon>Lactobacillales</taxon>
        <taxon>Lactobacillaceae</taxon>
        <taxon>Companilactobacillus</taxon>
    </lineage>
</organism>
<name>A0A0R2LEB2_9LACO</name>
<feature type="transmembrane region" description="Helical" evidence="1">
    <location>
        <begin position="55"/>
        <end position="75"/>
    </location>
</feature>
<comment type="caution">
    <text evidence="2">The sequence shown here is derived from an EMBL/GenBank/DDBJ whole genome shotgun (WGS) entry which is preliminary data.</text>
</comment>
<feature type="transmembrane region" description="Helical" evidence="1">
    <location>
        <begin position="236"/>
        <end position="261"/>
    </location>
</feature>
<dbReference type="STRING" id="993692.IV57_GL002215"/>
<accession>A0A0R2LEB2</accession>
<reference evidence="2 3" key="1">
    <citation type="journal article" date="2015" name="Genome Announc.">
        <title>Expanding the biotechnology potential of lactobacilli through comparative genomics of 213 strains and associated genera.</title>
        <authorList>
            <person name="Sun Z."/>
            <person name="Harris H.M."/>
            <person name="McCann A."/>
            <person name="Guo C."/>
            <person name="Argimon S."/>
            <person name="Zhang W."/>
            <person name="Yang X."/>
            <person name="Jeffery I.B."/>
            <person name="Cooney J.C."/>
            <person name="Kagawa T.F."/>
            <person name="Liu W."/>
            <person name="Song Y."/>
            <person name="Salvetti E."/>
            <person name="Wrobel A."/>
            <person name="Rasinkangas P."/>
            <person name="Parkhill J."/>
            <person name="Rea M.C."/>
            <person name="O'Sullivan O."/>
            <person name="Ritari J."/>
            <person name="Douillard F.P."/>
            <person name="Paul Ross R."/>
            <person name="Yang R."/>
            <person name="Briner A.E."/>
            <person name="Felis G.E."/>
            <person name="de Vos W.M."/>
            <person name="Barrangou R."/>
            <person name="Klaenhammer T.R."/>
            <person name="Caufield P.W."/>
            <person name="Cui Y."/>
            <person name="Zhang H."/>
            <person name="O'Toole P.W."/>
        </authorList>
    </citation>
    <scope>NUCLEOTIDE SEQUENCE [LARGE SCALE GENOMIC DNA]</scope>
    <source>
        <strain evidence="2 3">DSM 24716</strain>
    </source>
</reference>
<dbReference type="Proteomes" id="UP000051006">
    <property type="component" value="Unassembled WGS sequence"/>
</dbReference>
<dbReference type="AlphaFoldDB" id="A0A0R2LEB2"/>
<keyword evidence="1" id="KW-0472">Membrane</keyword>
<gene>
    <name evidence="2" type="ORF">IV57_GL002215</name>
</gene>
<keyword evidence="1" id="KW-1133">Transmembrane helix</keyword>
<keyword evidence="3" id="KW-1185">Reference proteome</keyword>
<feature type="transmembrane region" description="Helical" evidence="1">
    <location>
        <begin position="110"/>
        <end position="131"/>
    </location>
</feature>
<protein>
    <submittedName>
        <fullName evidence="2">Integral membrane protein</fullName>
    </submittedName>
</protein>
<sequence length="270" mass="30171">MRGAINLWDSYFGFVITFVAVFTLVPYLTSLITSWLGHLSKIILVNNLGNNSQLVVGGLGVIIHELGHAIFAYLFGHKVTHVQLLNTNYRQSGSLGSVDHRWNDRNVYQMLGNFFIGLAPYYLCSMVLYLLQKYLLHAQFSVSSLAQSLNINTTLSVSMIFDSVLGNLKSSFANASWGMIIVYIILTIMIASTGYDLSRNDFMTVNKGILPWVVVLIVLGSILYVVNFRIQVITGAIYFTAFSILFMFHAIISILLSMVVIKILGFVNFI</sequence>
<dbReference type="EMBL" id="JQCF01000006">
    <property type="protein sequence ID" value="KRN99883.1"/>
    <property type="molecule type" value="Genomic_DNA"/>
</dbReference>
<feature type="transmembrane region" description="Helical" evidence="1">
    <location>
        <begin position="175"/>
        <end position="197"/>
    </location>
</feature>
<evidence type="ECO:0000256" key="1">
    <source>
        <dbReference type="SAM" id="Phobius"/>
    </source>
</evidence>
<feature type="transmembrane region" description="Helical" evidence="1">
    <location>
        <begin position="209"/>
        <end position="230"/>
    </location>
</feature>
<dbReference type="PATRIC" id="fig|993692.3.peg.2254"/>
<evidence type="ECO:0000313" key="3">
    <source>
        <dbReference type="Proteomes" id="UP000051006"/>
    </source>
</evidence>
<proteinExistence type="predicted"/>
<keyword evidence="1" id="KW-0812">Transmembrane</keyword>
<evidence type="ECO:0000313" key="2">
    <source>
        <dbReference type="EMBL" id="KRN99883.1"/>
    </source>
</evidence>